<accession>A0A9P5Y4G5</accession>
<keyword evidence="3" id="KW-1185">Reference proteome</keyword>
<gene>
    <name evidence="2" type="ORF">BDZ94DRAFT_1262316</name>
</gene>
<proteinExistence type="predicted"/>
<organism evidence="2 3">
    <name type="scientific">Collybia nuda</name>
    <dbReference type="NCBI Taxonomy" id="64659"/>
    <lineage>
        <taxon>Eukaryota</taxon>
        <taxon>Fungi</taxon>
        <taxon>Dikarya</taxon>
        <taxon>Basidiomycota</taxon>
        <taxon>Agaricomycotina</taxon>
        <taxon>Agaricomycetes</taxon>
        <taxon>Agaricomycetidae</taxon>
        <taxon>Agaricales</taxon>
        <taxon>Tricholomatineae</taxon>
        <taxon>Clitocybaceae</taxon>
        <taxon>Collybia</taxon>
    </lineage>
</organism>
<evidence type="ECO:0000313" key="3">
    <source>
        <dbReference type="Proteomes" id="UP000807353"/>
    </source>
</evidence>
<keyword evidence="1" id="KW-0812">Transmembrane</keyword>
<feature type="transmembrane region" description="Helical" evidence="1">
    <location>
        <begin position="40"/>
        <end position="63"/>
    </location>
</feature>
<dbReference type="AlphaFoldDB" id="A0A9P5Y4G5"/>
<evidence type="ECO:0000313" key="2">
    <source>
        <dbReference type="EMBL" id="KAF9462059.1"/>
    </source>
</evidence>
<dbReference type="EMBL" id="MU150276">
    <property type="protein sequence ID" value="KAF9462059.1"/>
    <property type="molecule type" value="Genomic_DNA"/>
</dbReference>
<name>A0A9P5Y4G5_9AGAR</name>
<dbReference type="Proteomes" id="UP000807353">
    <property type="component" value="Unassembled WGS sequence"/>
</dbReference>
<evidence type="ECO:0000256" key="1">
    <source>
        <dbReference type="SAM" id="Phobius"/>
    </source>
</evidence>
<reference evidence="2" key="1">
    <citation type="submission" date="2020-11" db="EMBL/GenBank/DDBJ databases">
        <authorList>
            <consortium name="DOE Joint Genome Institute"/>
            <person name="Ahrendt S."/>
            <person name="Riley R."/>
            <person name="Andreopoulos W."/>
            <person name="Labutti K."/>
            <person name="Pangilinan J."/>
            <person name="Ruiz-Duenas F.J."/>
            <person name="Barrasa J.M."/>
            <person name="Sanchez-Garcia M."/>
            <person name="Camarero S."/>
            <person name="Miyauchi S."/>
            <person name="Serrano A."/>
            <person name="Linde D."/>
            <person name="Babiker R."/>
            <person name="Drula E."/>
            <person name="Ayuso-Fernandez I."/>
            <person name="Pacheco R."/>
            <person name="Padilla G."/>
            <person name="Ferreira P."/>
            <person name="Barriuso J."/>
            <person name="Kellner H."/>
            <person name="Castanera R."/>
            <person name="Alfaro M."/>
            <person name="Ramirez L."/>
            <person name="Pisabarro A.G."/>
            <person name="Kuo A."/>
            <person name="Tritt A."/>
            <person name="Lipzen A."/>
            <person name="He G."/>
            <person name="Yan M."/>
            <person name="Ng V."/>
            <person name="Cullen D."/>
            <person name="Martin F."/>
            <person name="Rosso M.-N."/>
            <person name="Henrissat B."/>
            <person name="Hibbett D."/>
            <person name="Martinez A.T."/>
            <person name="Grigoriev I.V."/>
        </authorList>
    </citation>
    <scope>NUCLEOTIDE SEQUENCE</scope>
    <source>
        <strain evidence="2">CBS 247.69</strain>
    </source>
</reference>
<keyword evidence="1" id="KW-0472">Membrane</keyword>
<sequence length="152" mass="16778">MRFPPLDTRSASLPLSVSTPCFNQANPFPLGSLTGRSTEFFWLKGFILLYFIPCACVCGVLLLGKAAKPVKKKLRSRIERRASNVFSWEEQVGSIHMVTHMKGVTDLCLASAFLFAWVFVISLLFFSHICSAPLYFSAPTICPSGGACSEYI</sequence>
<feature type="transmembrane region" description="Helical" evidence="1">
    <location>
        <begin position="107"/>
        <end position="129"/>
    </location>
</feature>
<keyword evidence="1" id="KW-1133">Transmembrane helix</keyword>
<protein>
    <submittedName>
        <fullName evidence="2">Uncharacterized protein</fullName>
    </submittedName>
</protein>
<comment type="caution">
    <text evidence="2">The sequence shown here is derived from an EMBL/GenBank/DDBJ whole genome shotgun (WGS) entry which is preliminary data.</text>
</comment>